<comment type="similarity">
    <text evidence="4">Belongs to the BamD family.</text>
</comment>
<comment type="subunit">
    <text evidence="4">Part of the Bam complex.</text>
</comment>
<dbReference type="Gene3D" id="1.25.40.10">
    <property type="entry name" value="Tetratricopeptide repeat domain"/>
    <property type="match status" value="1"/>
</dbReference>
<keyword evidence="6" id="KW-0449">Lipoprotein</keyword>
<name>A0A088MXK8_9GAMM</name>
<organism evidence="6 7">
    <name type="scientific">Candidatus Palibaumannia cicadellinicola</name>
    <dbReference type="NCBI Taxonomy" id="186490"/>
    <lineage>
        <taxon>Bacteria</taxon>
        <taxon>Pseudomonadati</taxon>
        <taxon>Pseudomonadota</taxon>
        <taxon>Gammaproteobacteria</taxon>
        <taxon>Candidatus Palibaumannia</taxon>
    </lineage>
</organism>
<dbReference type="GO" id="GO:0051205">
    <property type="term" value="P:protein insertion into membrane"/>
    <property type="evidence" value="ECO:0007669"/>
    <property type="project" value="UniProtKB-UniRule"/>
</dbReference>
<dbReference type="eggNOG" id="COG4105">
    <property type="taxonomic scope" value="Bacteria"/>
</dbReference>
<sequence>MILVNCSSNTNAVFNHIPSEVYTSARQKLQDGYYKEAIKELEILDNYYTLGTYTQQIQLDLIYTYYKLYELKMSQIIINRFLHTNPNHPNIDYVLYIRGLINMVLDESALPKLLFVGFNNSEQNPEYAHAAFRDFYQLIYYYPYSQYAIDAKKHFIYLKDRLAKYELSVVKYYHKRGAYIAVVNRVEQMLRHFPDTNSTYQALPYMENAYQQLQLNGQAEKVANIIRNFFSSNL</sequence>
<evidence type="ECO:0000256" key="4">
    <source>
        <dbReference type="HAMAP-Rule" id="MF_00922"/>
    </source>
</evidence>
<protein>
    <recommendedName>
        <fullName evidence="4">Outer membrane protein assembly factor BamD</fullName>
    </recommendedName>
</protein>
<keyword evidence="3 4" id="KW-0998">Cell outer membrane</keyword>
<dbReference type="Pfam" id="PF13525">
    <property type="entry name" value="YfiO"/>
    <property type="match status" value="1"/>
</dbReference>
<dbReference type="NCBIfam" id="TIGR03302">
    <property type="entry name" value="OM_YfiO"/>
    <property type="match status" value="1"/>
</dbReference>
<dbReference type="KEGG" id="bcib:IM45_453"/>
<dbReference type="InterPro" id="IPR011990">
    <property type="entry name" value="TPR-like_helical_dom_sf"/>
</dbReference>
<keyword evidence="1 4" id="KW-0732">Signal</keyword>
<gene>
    <name evidence="4" type="primary">bamD</name>
    <name evidence="6" type="ORF">IM45_453</name>
</gene>
<comment type="subcellular location">
    <subcellularLocation>
        <location evidence="4">Cell outer membrane</location>
    </subcellularLocation>
</comment>
<dbReference type="EMBL" id="CP008985">
    <property type="protein sequence ID" value="AIN47105.1"/>
    <property type="molecule type" value="Genomic_DNA"/>
</dbReference>
<evidence type="ECO:0000259" key="5">
    <source>
        <dbReference type="Pfam" id="PF13525"/>
    </source>
</evidence>
<evidence type="ECO:0000256" key="1">
    <source>
        <dbReference type="ARBA" id="ARBA00022729"/>
    </source>
</evidence>
<reference evidence="6 7" key="1">
    <citation type="journal article" date="2014" name="MBio">
        <title>Differential genome evolution between companion symbionts in an insect-bacterial symbiosis.</title>
        <authorList>
            <person name="Bennett G.M."/>
            <person name="McCutcheon J.P."/>
            <person name="MacDonald B.R."/>
            <person name="Romanovicz D."/>
            <person name="Moran N.A."/>
        </authorList>
    </citation>
    <scope>NUCLEOTIDE SEQUENCE [LARGE SCALE GENOMIC DNA]</scope>
    <source>
        <strain evidence="6 7">BGSS</strain>
    </source>
</reference>
<evidence type="ECO:0000256" key="2">
    <source>
        <dbReference type="ARBA" id="ARBA00023136"/>
    </source>
</evidence>
<dbReference type="AlphaFoldDB" id="A0A088MXK8"/>
<evidence type="ECO:0000256" key="3">
    <source>
        <dbReference type="ARBA" id="ARBA00023237"/>
    </source>
</evidence>
<dbReference type="GO" id="GO:0043165">
    <property type="term" value="P:Gram-negative-bacterium-type cell outer membrane assembly"/>
    <property type="evidence" value="ECO:0007669"/>
    <property type="project" value="UniProtKB-UniRule"/>
</dbReference>
<dbReference type="InterPro" id="IPR039565">
    <property type="entry name" value="BamD-like"/>
</dbReference>
<feature type="domain" description="Outer membrane lipoprotein BamD-like" evidence="5">
    <location>
        <begin position="18"/>
        <end position="223"/>
    </location>
</feature>
<evidence type="ECO:0000313" key="6">
    <source>
        <dbReference type="EMBL" id="AIN47105.1"/>
    </source>
</evidence>
<accession>A0A088MXK8</accession>
<dbReference type="HAMAP" id="MF_00922">
    <property type="entry name" value="OM_assembly_BamD"/>
    <property type="match status" value="1"/>
</dbReference>
<dbReference type="Proteomes" id="UP000067325">
    <property type="component" value="Chromosome"/>
</dbReference>
<keyword evidence="2 4" id="KW-0472">Membrane</keyword>
<dbReference type="GO" id="GO:0009279">
    <property type="term" value="C:cell outer membrane"/>
    <property type="evidence" value="ECO:0007669"/>
    <property type="project" value="UniProtKB-SubCell"/>
</dbReference>
<proteinExistence type="inferred from homology"/>
<comment type="function">
    <text evidence="4">Part of the outer membrane protein assembly complex, which is involved in assembly and insertion of beta-barrel proteins into the outer membrane.</text>
</comment>
<evidence type="ECO:0000313" key="7">
    <source>
        <dbReference type="Proteomes" id="UP000067325"/>
    </source>
</evidence>
<dbReference type="InterPro" id="IPR017689">
    <property type="entry name" value="BamD"/>
</dbReference>
<dbReference type="CDD" id="cd15830">
    <property type="entry name" value="BamD"/>
    <property type="match status" value="1"/>
</dbReference>